<dbReference type="GO" id="GO:0005654">
    <property type="term" value="C:nucleoplasm"/>
    <property type="evidence" value="ECO:0007669"/>
    <property type="project" value="TreeGrafter"/>
</dbReference>
<feature type="region of interest" description="Disordered" evidence="4">
    <location>
        <begin position="62"/>
        <end position="81"/>
    </location>
</feature>
<dbReference type="GO" id="GO:0006351">
    <property type="term" value="P:DNA-templated transcription"/>
    <property type="evidence" value="ECO:0007669"/>
    <property type="project" value="InterPro"/>
</dbReference>
<evidence type="ECO:0000313" key="6">
    <source>
        <dbReference type="EMBL" id="VDL64846.1"/>
    </source>
</evidence>
<reference evidence="8" key="1">
    <citation type="submission" date="2017-02" db="UniProtKB">
        <authorList>
            <consortium name="WormBaseParasite"/>
        </authorList>
    </citation>
    <scope>IDENTIFICATION</scope>
</reference>
<organism evidence="8">
    <name type="scientific">Nippostrongylus brasiliensis</name>
    <name type="common">Rat hookworm</name>
    <dbReference type="NCBI Taxonomy" id="27835"/>
    <lineage>
        <taxon>Eukaryota</taxon>
        <taxon>Metazoa</taxon>
        <taxon>Ecdysozoa</taxon>
        <taxon>Nematoda</taxon>
        <taxon>Chromadorea</taxon>
        <taxon>Rhabditida</taxon>
        <taxon>Rhabditina</taxon>
        <taxon>Rhabditomorpha</taxon>
        <taxon>Strongyloidea</taxon>
        <taxon>Heligmosomidae</taxon>
        <taxon>Nippostrongylus</taxon>
    </lineage>
</organism>
<keyword evidence="7" id="KW-1185">Reference proteome</keyword>
<evidence type="ECO:0000256" key="1">
    <source>
        <dbReference type="ARBA" id="ARBA00004123"/>
    </source>
</evidence>
<dbReference type="GO" id="GO:0051726">
    <property type="term" value="P:regulation of cell cycle"/>
    <property type="evidence" value="ECO:0007669"/>
    <property type="project" value="TreeGrafter"/>
</dbReference>
<dbReference type="AlphaFoldDB" id="A0A0N4XFW2"/>
<dbReference type="EMBL" id="UYSL01001100">
    <property type="protein sequence ID" value="VDL64846.1"/>
    <property type="molecule type" value="Genomic_DNA"/>
</dbReference>
<evidence type="ECO:0000313" key="7">
    <source>
        <dbReference type="Proteomes" id="UP000271162"/>
    </source>
</evidence>
<dbReference type="GO" id="GO:0017053">
    <property type="term" value="C:transcription repressor complex"/>
    <property type="evidence" value="ECO:0007669"/>
    <property type="project" value="InterPro"/>
</dbReference>
<comment type="similarity">
    <text evidence="2">Belongs to the lin-9 family.</text>
</comment>
<evidence type="ECO:0000256" key="3">
    <source>
        <dbReference type="ARBA" id="ARBA00023242"/>
    </source>
</evidence>
<dbReference type="PANTHER" id="PTHR21689">
    <property type="entry name" value="LIN-9"/>
    <property type="match status" value="1"/>
</dbReference>
<dbReference type="Proteomes" id="UP000271162">
    <property type="component" value="Unassembled WGS sequence"/>
</dbReference>
<feature type="domain" description="DIRP" evidence="5">
    <location>
        <begin position="127"/>
        <end position="234"/>
    </location>
</feature>
<comment type="subcellular location">
    <subcellularLocation>
        <location evidence="1">Nucleus</location>
    </subcellularLocation>
</comment>
<dbReference type="PANTHER" id="PTHR21689:SF2">
    <property type="entry name" value="PROTEIN LIN-9 HOMOLOG"/>
    <property type="match status" value="1"/>
</dbReference>
<dbReference type="OMA" id="ARHKSQN"/>
<dbReference type="InterPro" id="IPR033471">
    <property type="entry name" value="DIRP"/>
</dbReference>
<protein>
    <submittedName>
        <fullName evidence="8">DIRP domain-containing protein</fullName>
    </submittedName>
</protein>
<evidence type="ECO:0000313" key="8">
    <source>
        <dbReference type="WBParaSite" id="NBR_0000141401-mRNA-1"/>
    </source>
</evidence>
<dbReference type="WBParaSite" id="NBR_0000141401-mRNA-1">
    <property type="protein sequence ID" value="NBR_0000141401-mRNA-1"/>
    <property type="gene ID" value="NBR_0000141401"/>
</dbReference>
<dbReference type="InterPro" id="IPR045831">
    <property type="entry name" value="LIN9_C"/>
</dbReference>
<accession>A0A0N4XFW2</accession>
<keyword evidence="3" id="KW-0539">Nucleus</keyword>
<dbReference type="InterPro" id="IPR010561">
    <property type="entry name" value="LIN-9/ALY1"/>
</dbReference>
<proteinExistence type="inferred from homology"/>
<dbReference type="GO" id="GO:0003677">
    <property type="term" value="F:DNA binding"/>
    <property type="evidence" value="ECO:0007669"/>
    <property type="project" value="TreeGrafter"/>
</dbReference>
<reference evidence="6 7" key="2">
    <citation type="submission" date="2018-11" db="EMBL/GenBank/DDBJ databases">
        <authorList>
            <consortium name="Pathogen Informatics"/>
        </authorList>
    </citation>
    <scope>NUCLEOTIDE SEQUENCE [LARGE SCALE GENOMIC DNA]</scope>
</reference>
<sequence>MSGRSPVKSPARKKVAAMPSPLSGGDVGSSPYVPVRGDAGEMHVPYSAPTVVTRHSSYIPKVDSFTPESSRSSYDDDSNEATRTALKRIAKQKSQNEIGSELQMSLRRIRNLFKLPKARRWVICEFFYSGVDEQLFLGDNEFGQLIREAFPNLKTMYMNKQEWRVIRRLLGKPRRCSTTFFDEERQILDQRRRKVRCIYDGSFTSASSCDLSDMPPNLPAPLVVGMKVYARLRYPKDGIYGGTIDALVPGGGGYRIVFDKVRFVKRLLLDLIAMVPCFLFDWGMEDMIPPTFIPDYEVMYDGSLELLSLSYFLQQNSARLPGAINSSRTEEKVGNFPVRMLVILVKVAKLLEIKKKLVKTLTELNNEAEKESILTEVYTPVFQERYARTVVDLETVNRQVNIYLNGIQEYNAQLLPHLSEISVSARPEALRRMCTSHASQIVRHCNQNLNVTNSQALRLITSLTSLLLQVCHFVSLLVKEMESNI</sequence>
<feature type="region of interest" description="Disordered" evidence="4">
    <location>
        <begin position="1"/>
        <end position="39"/>
    </location>
</feature>
<gene>
    <name evidence="6" type="ORF">NBR_LOCUS1415</name>
</gene>
<evidence type="ECO:0000256" key="2">
    <source>
        <dbReference type="ARBA" id="ARBA00006732"/>
    </source>
</evidence>
<name>A0A0N4XFW2_NIPBR</name>
<dbReference type="Pfam" id="PF06584">
    <property type="entry name" value="DIRP"/>
    <property type="match status" value="1"/>
</dbReference>
<evidence type="ECO:0000259" key="5">
    <source>
        <dbReference type="SMART" id="SM01135"/>
    </source>
</evidence>
<dbReference type="Pfam" id="PF19438">
    <property type="entry name" value="LIN9_C"/>
    <property type="match status" value="1"/>
</dbReference>
<evidence type="ECO:0000256" key="4">
    <source>
        <dbReference type="SAM" id="MobiDB-lite"/>
    </source>
</evidence>
<dbReference type="GO" id="GO:0006357">
    <property type="term" value="P:regulation of transcription by RNA polymerase II"/>
    <property type="evidence" value="ECO:0007669"/>
    <property type="project" value="TreeGrafter"/>
</dbReference>
<dbReference type="SMART" id="SM01135">
    <property type="entry name" value="DIRP"/>
    <property type="match status" value="1"/>
</dbReference>
<dbReference type="STRING" id="27835.A0A0N4XFW2"/>